<dbReference type="OrthoDB" id="501320at2"/>
<dbReference type="Pfam" id="PF00005">
    <property type="entry name" value="ABC_tran"/>
    <property type="match status" value="2"/>
</dbReference>
<dbReference type="EMBL" id="BJNY01000002">
    <property type="protein sequence ID" value="GED05092.1"/>
    <property type="molecule type" value="Genomic_DNA"/>
</dbReference>
<dbReference type="InterPro" id="IPR027417">
    <property type="entry name" value="P-loop_NTPase"/>
</dbReference>
<evidence type="ECO:0000259" key="5">
    <source>
        <dbReference type="PROSITE" id="PS50893"/>
    </source>
</evidence>
<dbReference type="SMART" id="SM00382">
    <property type="entry name" value="AAA"/>
    <property type="match status" value="2"/>
</dbReference>
<dbReference type="PANTHER" id="PTHR43553">
    <property type="entry name" value="HEAVY METAL TRANSPORTER"/>
    <property type="match status" value="1"/>
</dbReference>
<evidence type="ECO:0000256" key="4">
    <source>
        <dbReference type="ARBA" id="ARBA00022840"/>
    </source>
</evidence>
<dbReference type="InterPro" id="IPR015856">
    <property type="entry name" value="ABC_transpr_CbiO/EcfA_su"/>
</dbReference>
<protein>
    <submittedName>
        <fullName evidence="6">ABC transporter ATP-binding protein</fullName>
    </submittedName>
</protein>
<proteinExistence type="inferred from homology"/>
<keyword evidence="3" id="KW-0547">Nucleotide-binding</keyword>
<dbReference type="GO" id="GO:0005524">
    <property type="term" value="F:ATP binding"/>
    <property type="evidence" value="ECO:0007669"/>
    <property type="project" value="UniProtKB-KW"/>
</dbReference>
<dbReference type="GO" id="GO:0042626">
    <property type="term" value="F:ATPase-coupled transmembrane transporter activity"/>
    <property type="evidence" value="ECO:0007669"/>
    <property type="project" value="TreeGrafter"/>
</dbReference>
<comment type="similarity">
    <text evidence="1">Belongs to the ABC transporter superfamily.</text>
</comment>
<dbReference type="CDD" id="cd03225">
    <property type="entry name" value="ABC_cobalt_CbiO_domain1"/>
    <property type="match status" value="2"/>
</dbReference>
<dbReference type="GO" id="GO:0043190">
    <property type="term" value="C:ATP-binding cassette (ABC) transporter complex"/>
    <property type="evidence" value="ECO:0007669"/>
    <property type="project" value="TreeGrafter"/>
</dbReference>
<dbReference type="AlphaFoldDB" id="A0A4Y4DIL5"/>
<organism evidence="6 7">
    <name type="scientific">Glutamicibacter uratoxydans</name>
    <name type="common">Arthrobacter uratoxydans</name>
    <dbReference type="NCBI Taxonomy" id="43667"/>
    <lineage>
        <taxon>Bacteria</taxon>
        <taxon>Bacillati</taxon>
        <taxon>Actinomycetota</taxon>
        <taxon>Actinomycetes</taxon>
        <taxon>Micrococcales</taxon>
        <taxon>Micrococcaceae</taxon>
        <taxon>Glutamicibacter</taxon>
    </lineage>
</organism>
<dbReference type="PROSITE" id="PS50893">
    <property type="entry name" value="ABC_TRANSPORTER_2"/>
    <property type="match status" value="2"/>
</dbReference>
<dbReference type="Proteomes" id="UP000316612">
    <property type="component" value="Unassembled WGS sequence"/>
</dbReference>
<reference evidence="6 7" key="1">
    <citation type="submission" date="2019-06" db="EMBL/GenBank/DDBJ databases">
        <title>Whole genome shotgun sequence of Glutamicibacter uratoxydans NBRC 15515.</title>
        <authorList>
            <person name="Hosoyama A."/>
            <person name="Uohara A."/>
            <person name="Ohji S."/>
            <person name="Ichikawa N."/>
        </authorList>
    </citation>
    <scope>NUCLEOTIDE SEQUENCE [LARGE SCALE GENOMIC DNA]</scope>
    <source>
        <strain evidence="6 7">NBRC 15515</strain>
    </source>
</reference>
<feature type="domain" description="ABC transporter" evidence="5">
    <location>
        <begin position="15"/>
        <end position="261"/>
    </location>
</feature>
<accession>A0A4Y4DIL5</accession>
<sequence length="449" mass="48409">MSDKTEAQQQSGVDLKLRGFKYAQAKQPILKDLELALRPGTLTVITGSSGSGKSTLGAILAGMLPRPGLDSLDATLVVDGQTVEHTAVSSPRIDTSAWAQHIGFLPQDPGEYLSGIRETVKEELVFSLENRGMPREMMEARLQSVVNQFGIAHLLNRDPAKLSGGQERLVALAALVMNDPQVLVLDEPLAGLDSVVRKAVLKTISSLTMTEKTVVVLVREPIQLSTQADEVFCLTDNTLASGIRTGAPRKVDDAWTKVEAYARPTSEILLSFQTVSVGYGKNSPPIVENFSLDVRAGECVELTGPNGSGKTTLLKSAAGLIVPMRGNLSRNGKVGMLLQNPNDQLFERTVRRDVGYGLPKGRRSASKIEEVLEQLALTDLSDVHPYELPMSKRKLVALAGVLVHEPDILLMDEPEETLDQRDALTLGSAVQTHTDSGGSVLLTVHNAKK</sequence>
<dbReference type="SUPFAM" id="SSF52540">
    <property type="entry name" value="P-loop containing nucleoside triphosphate hydrolases"/>
    <property type="match status" value="2"/>
</dbReference>
<dbReference type="Gene3D" id="3.40.50.300">
    <property type="entry name" value="P-loop containing nucleotide triphosphate hydrolases"/>
    <property type="match status" value="2"/>
</dbReference>
<dbReference type="InterPro" id="IPR003439">
    <property type="entry name" value="ABC_transporter-like_ATP-bd"/>
</dbReference>
<evidence type="ECO:0000256" key="1">
    <source>
        <dbReference type="ARBA" id="ARBA00005417"/>
    </source>
</evidence>
<feature type="domain" description="ABC transporter" evidence="5">
    <location>
        <begin position="272"/>
        <end position="447"/>
    </location>
</feature>
<keyword evidence="7" id="KW-1185">Reference proteome</keyword>
<dbReference type="RefSeq" id="WP_141361807.1">
    <property type="nucleotide sequence ID" value="NZ_BAAAJL010000003.1"/>
</dbReference>
<gene>
    <name evidence="6" type="ORF">AUR04nite_06240</name>
</gene>
<name>A0A4Y4DIL5_GLUUR</name>
<keyword evidence="2" id="KW-0813">Transport</keyword>
<dbReference type="GO" id="GO:0016887">
    <property type="term" value="F:ATP hydrolysis activity"/>
    <property type="evidence" value="ECO:0007669"/>
    <property type="project" value="InterPro"/>
</dbReference>
<evidence type="ECO:0000313" key="7">
    <source>
        <dbReference type="Proteomes" id="UP000316612"/>
    </source>
</evidence>
<dbReference type="InterPro" id="IPR050095">
    <property type="entry name" value="ECF_ABC_transporter_ATP-bd"/>
</dbReference>
<comment type="caution">
    <text evidence="6">The sequence shown here is derived from an EMBL/GenBank/DDBJ whole genome shotgun (WGS) entry which is preliminary data.</text>
</comment>
<evidence type="ECO:0000256" key="3">
    <source>
        <dbReference type="ARBA" id="ARBA00022741"/>
    </source>
</evidence>
<dbReference type="InterPro" id="IPR003593">
    <property type="entry name" value="AAA+_ATPase"/>
</dbReference>
<evidence type="ECO:0000256" key="2">
    <source>
        <dbReference type="ARBA" id="ARBA00022448"/>
    </source>
</evidence>
<evidence type="ECO:0000313" key="6">
    <source>
        <dbReference type="EMBL" id="GED05092.1"/>
    </source>
</evidence>
<keyword evidence="4 6" id="KW-0067">ATP-binding</keyword>